<feature type="domain" description="Polysaccharide export protein N-terminal" evidence="15">
    <location>
        <begin position="105"/>
        <end position="179"/>
    </location>
</feature>
<evidence type="ECO:0000259" key="16">
    <source>
        <dbReference type="Pfam" id="PF22461"/>
    </source>
</evidence>
<evidence type="ECO:0000256" key="13">
    <source>
        <dbReference type="ARBA" id="ARBA00023237"/>
    </source>
</evidence>
<keyword evidence="7" id="KW-0732">Signal</keyword>
<evidence type="ECO:0000256" key="3">
    <source>
        <dbReference type="ARBA" id="ARBA00022448"/>
    </source>
</evidence>
<evidence type="ECO:0000256" key="2">
    <source>
        <dbReference type="ARBA" id="ARBA00009450"/>
    </source>
</evidence>
<organism evidence="17">
    <name type="scientific">Uncultured Desulfatiglans sp</name>
    <dbReference type="NCBI Taxonomy" id="1748965"/>
    <lineage>
        <taxon>Bacteria</taxon>
        <taxon>Pseudomonadati</taxon>
        <taxon>Thermodesulfobacteriota</taxon>
        <taxon>Desulfobacteria</taxon>
        <taxon>Desulfatiglandales</taxon>
        <taxon>Desulfatiglandaceae</taxon>
        <taxon>Desulfatiglans</taxon>
        <taxon>environmental samples</taxon>
    </lineage>
</organism>
<evidence type="ECO:0000256" key="6">
    <source>
        <dbReference type="ARBA" id="ARBA00022692"/>
    </source>
</evidence>
<comment type="subcellular location">
    <subcellularLocation>
        <location evidence="1">Cell outer membrane</location>
        <topology evidence="1">Multi-pass membrane protein</topology>
    </subcellularLocation>
</comment>
<keyword evidence="11" id="KW-0472">Membrane</keyword>
<dbReference type="InterPro" id="IPR054765">
    <property type="entry name" value="SLBB_dom"/>
</dbReference>
<keyword evidence="4" id="KW-1134">Transmembrane beta strand</keyword>
<evidence type="ECO:0000256" key="9">
    <source>
        <dbReference type="ARBA" id="ARBA00023065"/>
    </source>
</evidence>
<sequence length="362" mass="39641">MSPMARSFDTRCSLSPSHTLRALLFAMLLGAFGCGHGGEIVKETTVATGDLGGLKAEDRAMLDEIKKTVVKPAADEGISSIIEETPHFTVSEYLARYPEARAMVADYRVGGNDVLNITVYEEKDLSREAVRVSGKGYISFPLVGQLKVAGLTTTEIERLISDKLAEQQYLLDAHVSVMVTEYNSQQFFVLGAVDSPGAYPLQARERVLDAISKVKGLEHEKASSKLMLIRTLNPDTGKEQKLVIDINLRDLLNRGDQASNIYLADRDVLYVSPVEHYYIIGQVNTPGSYNIPENGITLVEAIGMAGGFSRIASRNNTRIIRVEDGVEKIIQVKVDAITDAGKKIHDVVIKPGDIIVVPESFF</sequence>
<comment type="similarity">
    <text evidence="2">Belongs to the BexD/CtrA/VexA family.</text>
</comment>
<name>A0A653A6E0_UNCDX</name>
<evidence type="ECO:0000256" key="10">
    <source>
        <dbReference type="ARBA" id="ARBA00023114"/>
    </source>
</evidence>
<dbReference type="GO" id="GO:0046930">
    <property type="term" value="C:pore complex"/>
    <property type="evidence" value="ECO:0007669"/>
    <property type="project" value="UniProtKB-KW"/>
</dbReference>
<dbReference type="Pfam" id="PF22461">
    <property type="entry name" value="SLBB_2"/>
    <property type="match status" value="2"/>
</dbReference>
<dbReference type="GO" id="GO:0006811">
    <property type="term" value="P:monoatomic ion transport"/>
    <property type="evidence" value="ECO:0007669"/>
    <property type="project" value="UniProtKB-KW"/>
</dbReference>
<accession>A0A653A6E0</accession>
<dbReference type="GO" id="GO:0015159">
    <property type="term" value="F:polysaccharide transmembrane transporter activity"/>
    <property type="evidence" value="ECO:0007669"/>
    <property type="project" value="InterPro"/>
</dbReference>
<evidence type="ECO:0008006" key="18">
    <source>
        <dbReference type="Google" id="ProtNLM"/>
    </source>
</evidence>
<dbReference type="Gene3D" id="3.10.560.10">
    <property type="entry name" value="Outer membrane lipoprotein wza domain like"/>
    <property type="match status" value="2"/>
</dbReference>
<evidence type="ECO:0000256" key="12">
    <source>
        <dbReference type="ARBA" id="ARBA00023139"/>
    </source>
</evidence>
<proteinExistence type="inferred from homology"/>
<evidence type="ECO:0000256" key="14">
    <source>
        <dbReference type="ARBA" id="ARBA00023288"/>
    </source>
</evidence>
<keyword evidence="12" id="KW-0564">Palmitate</keyword>
<dbReference type="GO" id="GO:0009279">
    <property type="term" value="C:cell outer membrane"/>
    <property type="evidence" value="ECO:0007669"/>
    <property type="project" value="UniProtKB-SubCell"/>
</dbReference>
<dbReference type="EMBL" id="UPXX01000024">
    <property type="protein sequence ID" value="VBB43630.1"/>
    <property type="molecule type" value="Genomic_DNA"/>
</dbReference>
<dbReference type="Pfam" id="PF02563">
    <property type="entry name" value="Poly_export"/>
    <property type="match status" value="1"/>
</dbReference>
<dbReference type="PROSITE" id="PS51257">
    <property type="entry name" value="PROKAR_LIPOPROTEIN"/>
    <property type="match status" value="1"/>
</dbReference>
<evidence type="ECO:0000256" key="8">
    <source>
        <dbReference type="ARBA" id="ARBA00023047"/>
    </source>
</evidence>
<dbReference type="InterPro" id="IPR049712">
    <property type="entry name" value="Poly_export"/>
</dbReference>
<keyword evidence="3" id="KW-0813">Transport</keyword>
<keyword evidence="14" id="KW-0449">Lipoprotein</keyword>
<evidence type="ECO:0000256" key="11">
    <source>
        <dbReference type="ARBA" id="ARBA00023136"/>
    </source>
</evidence>
<evidence type="ECO:0000259" key="15">
    <source>
        <dbReference type="Pfam" id="PF02563"/>
    </source>
</evidence>
<gene>
    <name evidence="17" type="ORF">TRIP_B300015</name>
</gene>
<dbReference type="AlphaFoldDB" id="A0A653A6E0"/>
<evidence type="ECO:0000313" key="17">
    <source>
        <dbReference type="EMBL" id="VBB43630.1"/>
    </source>
</evidence>
<protein>
    <recommendedName>
        <fullName evidence="18">Polysaccharide export protein</fullName>
    </recommendedName>
</protein>
<evidence type="ECO:0000256" key="7">
    <source>
        <dbReference type="ARBA" id="ARBA00022729"/>
    </source>
</evidence>
<reference evidence="17" key="1">
    <citation type="submission" date="2018-07" db="EMBL/GenBank/DDBJ databases">
        <authorList>
            <consortium name="Genoscope - CEA"/>
            <person name="William W."/>
        </authorList>
    </citation>
    <scope>NUCLEOTIDE SEQUENCE</scope>
    <source>
        <strain evidence="17">IK1</strain>
    </source>
</reference>
<evidence type="ECO:0000256" key="1">
    <source>
        <dbReference type="ARBA" id="ARBA00004571"/>
    </source>
</evidence>
<feature type="domain" description="SLBB" evidence="16">
    <location>
        <begin position="276"/>
        <end position="357"/>
    </location>
</feature>
<dbReference type="PANTHER" id="PTHR33619:SF3">
    <property type="entry name" value="POLYSACCHARIDE EXPORT PROTEIN GFCE-RELATED"/>
    <property type="match status" value="1"/>
</dbReference>
<feature type="domain" description="SLBB" evidence="16">
    <location>
        <begin position="185"/>
        <end position="271"/>
    </location>
</feature>
<dbReference type="Gene3D" id="3.30.1950.10">
    <property type="entry name" value="wza like domain"/>
    <property type="match status" value="1"/>
</dbReference>
<keyword evidence="5" id="KW-0762">Sugar transport</keyword>
<dbReference type="PANTHER" id="PTHR33619">
    <property type="entry name" value="POLYSACCHARIDE EXPORT PROTEIN GFCE-RELATED"/>
    <property type="match status" value="1"/>
</dbReference>
<keyword evidence="8" id="KW-0625">Polysaccharide transport</keyword>
<keyword evidence="9" id="KW-0406">Ion transport</keyword>
<evidence type="ECO:0000256" key="5">
    <source>
        <dbReference type="ARBA" id="ARBA00022597"/>
    </source>
</evidence>
<evidence type="ECO:0000256" key="4">
    <source>
        <dbReference type="ARBA" id="ARBA00022452"/>
    </source>
</evidence>
<keyword evidence="10" id="KW-0626">Porin</keyword>
<dbReference type="GO" id="GO:0015288">
    <property type="term" value="F:porin activity"/>
    <property type="evidence" value="ECO:0007669"/>
    <property type="project" value="UniProtKB-KW"/>
</dbReference>
<dbReference type="InterPro" id="IPR003715">
    <property type="entry name" value="Poly_export_N"/>
</dbReference>
<keyword evidence="13" id="KW-0998">Cell outer membrane</keyword>
<keyword evidence="6" id="KW-0812">Transmembrane</keyword>